<comment type="caution">
    <text evidence="3">The sequence shown here is derived from an EMBL/GenBank/DDBJ whole genome shotgun (WGS) entry which is preliminary data.</text>
</comment>
<feature type="domain" description="Retrotransposon gag" evidence="2">
    <location>
        <begin position="99"/>
        <end position="182"/>
    </location>
</feature>
<proteinExistence type="predicted"/>
<keyword evidence="4" id="KW-1185">Reference proteome</keyword>
<dbReference type="Pfam" id="PF03732">
    <property type="entry name" value="Retrotrans_gag"/>
    <property type="match status" value="1"/>
</dbReference>
<accession>A0A9W6TVJ3</accession>
<protein>
    <submittedName>
        <fullName evidence="3">Unnamed protein product</fullName>
    </submittedName>
</protein>
<feature type="compositionally biased region" description="Low complexity" evidence="1">
    <location>
        <begin position="350"/>
        <end position="362"/>
    </location>
</feature>
<dbReference type="AlphaFoldDB" id="A0A9W6TVJ3"/>
<evidence type="ECO:0000313" key="4">
    <source>
        <dbReference type="Proteomes" id="UP001165121"/>
    </source>
</evidence>
<feature type="region of interest" description="Disordered" evidence="1">
    <location>
        <begin position="338"/>
        <end position="413"/>
    </location>
</feature>
<feature type="compositionally biased region" description="Polar residues" evidence="1">
    <location>
        <begin position="378"/>
        <end position="401"/>
    </location>
</feature>
<dbReference type="OrthoDB" id="165129at2759"/>
<evidence type="ECO:0000259" key="2">
    <source>
        <dbReference type="Pfam" id="PF03732"/>
    </source>
</evidence>
<gene>
    <name evidence="3" type="ORF">Pfra01_000226500</name>
</gene>
<feature type="compositionally biased region" description="Polar residues" evidence="1">
    <location>
        <begin position="21"/>
        <end position="48"/>
    </location>
</feature>
<organism evidence="3 4">
    <name type="scientific">Phytophthora fragariaefolia</name>
    <dbReference type="NCBI Taxonomy" id="1490495"/>
    <lineage>
        <taxon>Eukaryota</taxon>
        <taxon>Sar</taxon>
        <taxon>Stramenopiles</taxon>
        <taxon>Oomycota</taxon>
        <taxon>Peronosporomycetes</taxon>
        <taxon>Peronosporales</taxon>
        <taxon>Peronosporaceae</taxon>
        <taxon>Phytophthora</taxon>
    </lineage>
</organism>
<evidence type="ECO:0000313" key="3">
    <source>
        <dbReference type="EMBL" id="GMF20032.1"/>
    </source>
</evidence>
<feature type="region of interest" description="Disordered" evidence="1">
    <location>
        <begin position="1"/>
        <end position="48"/>
    </location>
</feature>
<dbReference type="InterPro" id="IPR005162">
    <property type="entry name" value="Retrotrans_gag_dom"/>
</dbReference>
<dbReference type="EMBL" id="BSXT01000181">
    <property type="protein sequence ID" value="GMF20032.1"/>
    <property type="molecule type" value="Genomic_DNA"/>
</dbReference>
<evidence type="ECO:0000256" key="1">
    <source>
        <dbReference type="SAM" id="MobiDB-lite"/>
    </source>
</evidence>
<dbReference type="Proteomes" id="UP001165121">
    <property type="component" value="Unassembled WGS sequence"/>
</dbReference>
<reference evidence="3" key="1">
    <citation type="submission" date="2023-04" db="EMBL/GenBank/DDBJ databases">
        <title>Phytophthora fragariaefolia NBRC 109709.</title>
        <authorList>
            <person name="Ichikawa N."/>
            <person name="Sato H."/>
            <person name="Tonouchi N."/>
        </authorList>
    </citation>
    <scope>NUCLEOTIDE SEQUENCE</scope>
    <source>
        <strain evidence="3">NBRC 109709</strain>
    </source>
</reference>
<sequence>MEDDNRSAGDITDEVAEAAEGSTSIDNLDLSTPNRRTTWGSSGVNSGITMPTFSGKPSESVDEFIFHAKLFMEGKRIDYTAASNHSHVVPILAANQQEGAASWYHTQVVVDHVRLADIESLANALRREFVPQDQQFRLRAELKLCRQRGSVEEYVRYFFRLMAQICQMSPMNQVDRFYDGLTSETRKVVMYLLCRTLAETIAAARALNGHTSNLRQTMAAQNMPFNGSPAHRAAKDGRISMDISGSIHAQSVRSSSAARICSSTANAITFASATALAVIELRILDIMETIELGRSKWSVRRVHYQSSTSNCPNGHNYPRDDRVIDVLDDGHTTKCIVGEAFSPETPPPASAESSDSPEASVETSVSVMAPPLGPSAPGVSSPSRLTRTGSTDASVFSQPSTRPFGGTGSGFSERSSALDGASLLKLILFWPPVRWSTWMQEPLADSLSE</sequence>
<name>A0A9W6TVJ3_9STRA</name>